<evidence type="ECO:0000256" key="2">
    <source>
        <dbReference type="ARBA" id="ARBA00006570"/>
    </source>
</evidence>
<comment type="subcellular location">
    <subcellularLocation>
        <location evidence="1">Secreted</location>
    </subcellularLocation>
</comment>
<feature type="domain" description="Phospholipase A2 inhibitor N-terminal" evidence="8">
    <location>
        <begin position="21"/>
        <end position="104"/>
    </location>
</feature>
<comment type="similarity">
    <text evidence="2">Belongs to the CNF-like-inhibitor family.</text>
</comment>
<dbReference type="Pfam" id="PF02988">
    <property type="entry name" value="PLA2_inh"/>
    <property type="match status" value="1"/>
</dbReference>
<dbReference type="AlphaFoldDB" id="A0A8D0HB20"/>
<organism evidence="9 10">
    <name type="scientific">Sphenodon punctatus</name>
    <name type="common">Tuatara</name>
    <name type="synonym">Hatteria punctata</name>
    <dbReference type="NCBI Taxonomy" id="8508"/>
    <lineage>
        <taxon>Eukaryota</taxon>
        <taxon>Metazoa</taxon>
        <taxon>Chordata</taxon>
        <taxon>Craniata</taxon>
        <taxon>Vertebrata</taxon>
        <taxon>Euteleostomi</taxon>
        <taxon>Lepidosauria</taxon>
        <taxon>Sphenodontia</taxon>
        <taxon>Sphenodontidae</taxon>
        <taxon>Sphenodon</taxon>
    </lineage>
</organism>
<dbReference type="InterPro" id="IPR050918">
    <property type="entry name" value="CNF-like_PLA2_Inhibitor"/>
</dbReference>
<keyword evidence="5" id="KW-1015">Disulfide bond</keyword>
<evidence type="ECO:0000256" key="5">
    <source>
        <dbReference type="ARBA" id="ARBA00023157"/>
    </source>
</evidence>
<evidence type="ECO:0000256" key="3">
    <source>
        <dbReference type="ARBA" id="ARBA00022525"/>
    </source>
</evidence>
<evidence type="ECO:0008006" key="11">
    <source>
        <dbReference type="Google" id="ProtNLM"/>
    </source>
</evidence>
<evidence type="ECO:0000256" key="4">
    <source>
        <dbReference type="ARBA" id="ARBA00023005"/>
    </source>
</evidence>
<feature type="signal peptide" evidence="6">
    <location>
        <begin position="1"/>
        <end position="19"/>
    </location>
</feature>
<dbReference type="PANTHER" id="PTHR20914">
    <property type="entry name" value="LY6/PLAUR DOMAIN-CONTAINING PROTEIN 8"/>
    <property type="match status" value="1"/>
</dbReference>
<dbReference type="InterPro" id="IPR004126">
    <property type="entry name" value="PLipase_A2_inh_N"/>
</dbReference>
<name>A0A8D0HB20_SPHPU</name>
<evidence type="ECO:0000256" key="6">
    <source>
        <dbReference type="SAM" id="SignalP"/>
    </source>
</evidence>
<dbReference type="GeneTree" id="ENSGT00940000164395"/>
<dbReference type="CDD" id="cd23588">
    <property type="entry name" value="TFP_LU_ECD_PLIG"/>
    <property type="match status" value="1"/>
</dbReference>
<evidence type="ECO:0000313" key="9">
    <source>
        <dbReference type="Ensembl" id="ENSSPUP00000021058.1"/>
    </source>
</evidence>
<reference evidence="9" key="1">
    <citation type="submission" date="2025-08" db="UniProtKB">
        <authorList>
            <consortium name="Ensembl"/>
        </authorList>
    </citation>
    <scope>IDENTIFICATION</scope>
</reference>
<feature type="chain" id="PRO_5034237552" description="Phospholipase A2 inhibitor and Ly6/PLAUR domain-containing protein-like" evidence="6">
    <location>
        <begin position="20"/>
        <end position="231"/>
    </location>
</feature>
<dbReference type="Proteomes" id="UP000694392">
    <property type="component" value="Unplaced"/>
</dbReference>
<evidence type="ECO:0000313" key="10">
    <source>
        <dbReference type="Proteomes" id="UP000694392"/>
    </source>
</evidence>
<evidence type="ECO:0000259" key="7">
    <source>
        <dbReference type="Pfam" id="PF00021"/>
    </source>
</evidence>
<keyword evidence="6" id="KW-0732">Signal</keyword>
<sequence length="231" mass="25048">MQALLTLCFLSVLFATGTSLQCEVCNNKLSGKCSTSTWQTCGAGEDTCIIAVTKESIRGVQDEFIVKGCGSSSLCNVSIVELKMHNEFIQRTSRVCCVGEACRTASPQWPQINEKRNGRRCSGCYNLFSKQCFRNVVDCTGVETKCVGYIEELKIGSVSFELLRKGCATETFCTELQGKTPTFVGVRGEVTVLICSSASSLMSTTLGSARLFLSTLTGLLMMKLLMALPLC</sequence>
<keyword evidence="4" id="KW-0593">Phospholipase A2 inhibitor</keyword>
<dbReference type="Ensembl" id="ENSSPUT00000022459.1">
    <property type="protein sequence ID" value="ENSSPUP00000021058.1"/>
    <property type="gene ID" value="ENSSPUG00000016207.1"/>
</dbReference>
<dbReference type="InterPro" id="IPR045860">
    <property type="entry name" value="Snake_toxin-like_sf"/>
</dbReference>
<dbReference type="InterPro" id="IPR016054">
    <property type="entry name" value="LY6_UPA_recep-like"/>
</dbReference>
<accession>A0A8D0HB20</accession>
<dbReference type="CDD" id="cd23572">
    <property type="entry name" value="TFP_LU_ECD_PINLYP_rpt2"/>
    <property type="match status" value="1"/>
</dbReference>
<dbReference type="OMA" id="ESACYAK"/>
<keyword evidence="3" id="KW-0964">Secreted</keyword>
<dbReference type="SUPFAM" id="SSF57302">
    <property type="entry name" value="Snake toxin-like"/>
    <property type="match status" value="2"/>
</dbReference>
<dbReference type="PANTHER" id="PTHR20914:SF30">
    <property type="entry name" value="LY6_PLAUR DOMAIN CONTAINING 9"/>
    <property type="match status" value="1"/>
</dbReference>
<reference evidence="9" key="2">
    <citation type="submission" date="2025-09" db="UniProtKB">
        <authorList>
            <consortium name="Ensembl"/>
        </authorList>
    </citation>
    <scope>IDENTIFICATION</scope>
</reference>
<evidence type="ECO:0000256" key="1">
    <source>
        <dbReference type="ARBA" id="ARBA00004613"/>
    </source>
</evidence>
<feature type="domain" description="UPAR/Ly6" evidence="7">
    <location>
        <begin position="117"/>
        <end position="195"/>
    </location>
</feature>
<evidence type="ECO:0000259" key="8">
    <source>
        <dbReference type="Pfam" id="PF02988"/>
    </source>
</evidence>
<dbReference type="GO" id="GO:0019834">
    <property type="term" value="F:phospholipase A2 inhibitor activity"/>
    <property type="evidence" value="ECO:0007669"/>
    <property type="project" value="UniProtKB-KW"/>
</dbReference>
<dbReference type="Pfam" id="PF00021">
    <property type="entry name" value="UPAR_LY6"/>
    <property type="match status" value="1"/>
</dbReference>
<dbReference type="Gene3D" id="2.10.60.10">
    <property type="entry name" value="CD59"/>
    <property type="match status" value="2"/>
</dbReference>
<protein>
    <recommendedName>
        <fullName evidence="11">Phospholipase A2 inhibitor and Ly6/PLAUR domain-containing protein-like</fullName>
    </recommendedName>
</protein>
<dbReference type="GO" id="GO:0005576">
    <property type="term" value="C:extracellular region"/>
    <property type="evidence" value="ECO:0007669"/>
    <property type="project" value="UniProtKB-SubCell"/>
</dbReference>
<proteinExistence type="inferred from homology"/>
<keyword evidence="10" id="KW-1185">Reference proteome</keyword>